<dbReference type="Proteomes" id="UP001172457">
    <property type="component" value="Chromosome 1"/>
</dbReference>
<dbReference type="SUPFAM" id="SSF47072">
    <property type="entry name" value="Cysteine alpha-hairpin motif"/>
    <property type="match status" value="1"/>
</dbReference>
<evidence type="ECO:0000259" key="2">
    <source>
        <dbReference type="Pfam" id="PF06747"/>
    </source>
</evidence>
<dbReference type="InterPro" id="IPR009069">
    <property type="entry name" value="Cys_alpha_HP_mot_SF"/>
</dbReference>
<dbReference type="InterPro" id="IPR010625">
    <property type="entry name" value="CHCH"/>
</dbReference>
<keyword evidence="1" id="KW-1015">Disulfide bond</keyword>
<dbReference type="GO" id="GO:0005634">
    <property type="term" value="C:nucleus"/>
    <property type="evidence" value="ECO:0007669"/>
    <property type="project" value="TreeGrafter"/>
</dbReference>
<accession>A0AA38WU01</accession>
<keyword evidence="4" id="KW-1185">Reference proteome</keyword>
<dbReference type="AlphaFoldDB" id="A0AA38WU01"/>
<evidence type="ECO:0000256" key="1">
    <source>
        <dbReference type="ARBA" id="ARBA00023157"/>
    </source>
</evidence>
<evidence type="ECO:0000313" key="3">
    <source>
        <dbReference type="EMBL" id="KAJ9567905.1"/>
    </source>
</evidence>
<dbReference type="EMBL" id="JARYMX010000001">
    <property type="protein sequence ID" value="KAJ9567905.1"/>
    <property type="molecule type" value="Genomic_DNA"/>
</dbReference>
<reference evidence="3" key="1">
    <citation type="submission" date="2023-03" db="EMBL/GenBank/DDBJ databases">
        <title>Chromosome-scale reference genome and RAD-based genetic map of yellow starthistle (Centaurea solstitialis) reveal putative structural variation and QTLs associated with invader traits.</title>
        <authorList>
            <person name="Reatini B."/>
            <person name="Cang F.A."/>
            <person name="Jiang Q."/>
            <person name="Mckibben M.T.W."/>
            <person name="Barker M.S."/>
            <person name="Rieseberg L.H."/>
            <person name="Dlugosch K.M."/>
        </authorList>
    </citation>
    <scope>NUCLEOTIDE SEQUENCE</scope>
    <source>
        <strain evidence="3">CAN-66</strain>
        <tissue evidence="3">Leaf</tissue>
    </source>
</reference>
<dbReference type="Pfam" id="PF06747">
    <property type="entry name" value="CHCH"/>
    <property type="match status" value="1"/>
</dbReference>
<name>A0AA38WU01_9ASTR</name>
<gene>
    <name evidence="3" type="ORF">OSB04_003871</name>
</gene>
<dbReference type="InterPro" id="IPR055304">
    <property type="entry name" value="CHCHD2/10-like"/>
</dbReference>
<sequence length="89" mass="9331">MAFGAGNAVAHRAVDSMMGPRVVRHETVASAAPAAAAPSVTNLDSCVAQYKAFDDCLNNSANDISRCQFYMDMLKECRKVGSASGSLMA</sequence>
<organism evidence="3 4">
    <name type="scientific">Centaurea solstitialis</name>
    <name type="common">yellow star-thistle</name>
    <dbReference type="NCBI Taxonomy" id="347529"/>
    <lineage>
        <taxon>Eukaryota</taxon>
        <taxon>Viridiplantae</taxon>
        <taxon>Streptophyta</taxon>
        <taxon>Embryophyta</taxon>
        <taxon>Tracheophyta</taxon>
        <taxon>Spermatophyta</taxon>
        <taxon>Magnoliopsida</taxon>
        <taxon>eudicotyledons</taxon>
        <taxon>Gunneridae</taxon>
        <taxon>Pentapetalae</taxon>
        <taxon>asterids</taxon>
        <taxon>campanulids</taxon>
        <taxon>Asterales</taxon>
        <taxon>Asteraceae</taxon>
        <taxon>Carduoideae</taxon>
        <taxon>Cardueae</taxon>
        <taxon>Centaureinae</taxon>
        <taxon>Centaurea</taxon>
    </lineage>
</organism>
<evidence type="ECO:0000313" key="4">
    <source>
        <dbReference type="Proteomes" id="UP001172457"/>
    </source>
</evidence>
<protein>
    <recommendedName>
        <fullName evidence="2">CHCH domain-containing protein</fullName>
    </recommendedName>
</protein>
<dbReference type="GO" id="GO:0005739">
    <property type="term" value="C:mitochondrion"/>
    <property type="evidence" value="ECO:0007669"/>
    <property type="project" value="TreeGrafter"/>
</dbReference>
<dbReference type="PANTHER" id="PTHR13523:SF2">
    <property type="entry name" value="COILED-COIL-HELIX-COILED-COIL-HELIX DOMAIN CONTAINING 2, ISOFORM A-RELATED"/>
    <property type="match status" value="1"/>
</dbReference>
<comment type="caution">
    <text evidence="3">The sequence shown here is derived from an EMBL/GenBank/DDBJ whole genome shotgun (WGS) entry which is preliminary data.</text>
</comment>
<proteinExistence type="predicted"/>
<dbReference type="PANTHER" id="PTHR13523">
    <property type="entry name" value="COILED-COIL-HELIX-COILED-COIL-HELIX DOMAIN CONTAINING 2/NUR77"/>
    <property type="match status" value="1"/>
</dbReference>
<dbReference type="GO" id="GO:0007005">
    <property type="term" value="P:mitochondrion organization"/>
    <property type="evidence" value="ECO:0007669"/>
    <property type="project" value="InterPro"/>
</dbReference>
<feature type="domain" description="CHCH" evidence="2">
    <location>
        <begin position="46"/>
        <end position="79"/>
    </location>
</feature>